<name>A0A1B8YNE5_9GAMM</name>
<organism evidence="1 2">
    <name type="scientific">Photorhabdus namnaonensis</name>
    <dbReference type="NCBI Taxonomy" id="1851568"/>
    <lineage>
        <taxon>Bacteria</taxon>
        <taxon>Pseudomonadati</taxon>
        <taxon>Pseudomonadota</taxon>
        <taxon>Gammaproteobacteria</taxon>
        <taxon>Enterobacterales</taxon>
        <taxon>Morganellaceae</taxon>
        <taxon>Photorhabdus</taxon>
    </lineage>
</organism>
<protein>
    <submittedName>
        <fullName evidence="1">Major exported protein</fullName>
    </submittedName>
</protein>
<dbReference type="EMBL" id="LOIC01000007">
    <property type="protein sequence ID" value="OCA56688.1"/>
    <property type="molecule type" value="Genomic_DNA"/>
</dbReference>
<dbReference type="Proteomes" id="UP000092665">
    <property type="component" value="Unassembled WGS sequence"/>
</dbReference>
<dbReference type="NCBIfam" id="TIGR03344">
    <property type="entry name" value="VI_effect_Hcp1"/>
    <property type="match status" value="1"/>
</dbReference>
<dbReference type="Gene3D" id="2.30.110.20">
    <property type="entry name" value="Hcp1-like"/>
    <property type="match status" value="1"/>
</dbReference>
<accession>A0A1B8YNE5</accession>
<keyword evidence="2" id="KW-1185">Reference proteome</keyword>
<gene>
    <name evidence="1" type="primary">hcpA_1</name>
    <name evidence="1" type="ORF">Phpb_00246</name>
</gene>
<dbReference type="InterPro" id="IPR036624">
    <property type="entry name" value="Hcp1-lik_sf"/>
</dbReference>
<dbReference type="PATRIC" id="fig|29488.15.peg.275"/>
<dbReference type="InterPro" id="IPR008514">
    <property type="entry name" value="T6SS_Hcp"/>
</dbReference>
<dbReference type="AlphaFoldDB" id="A0A1B8YNE5"/>
<comment type="caution">
    <text evidence="1">The sequence shown here is derived from an EMBL/GenBank/DDBJ whole genome shotgun (WGS) entry which is preliminary data.</text>
</comment>
<evidence type="ECO:0000313" key="1">
    <source>
        <dbReference type="EMBL" id="OCA56688.1"/>
    </source>
</evidence>
<sequence length="55" mass="6043">MADMIYMTIKGKKQGLISAGCSSVDSIGNKYQANHFDQILVYTLWISSCIAAARE</sequence>
<reference evidence="2" key="1">
    <citation type="submission" date="2015-11" db="EMBL/GenBank/DDBJ databases">
        <authorList>
            <person name="Tobias N.J."/>
            <person name="Mishra B."/>
            <person name="Gupta D.K."/>
            <person name="Thines M."/>
            <person name="Stinear T.P."/>
            <person name="Bode H.B."/>
        </authorList>
    </citation>
    <scope>NUCLEOTIDE SEQUENCE [LARGE SCALE GENOMIC DNA]</scope>
    <source>
        <strain evidence="2">PB45.5</strain>
    </source>
</reference>
<evidence type="ECO:0000313" key="2">
    <source>
        <dbReference type="Proteomes" id="UP000092665"/>
    </source>
</evidence>
<proteinExistence type="predicted"/>